<feature type="domain" description="Macro" evidence="6">
    <location>
        <begin position="142"/>
        <end position="328"/>
    </location>
</feature>
<dbReference type="Proteomes" id="UP000887565">
    <property type="component" value="Unplaced"/>
</dbReference>
<dbReference type="PROSITE" id="PS51154">
    <property type="entry name" value="MACRO"/>
    <property type="match status" value="3"/>
</dbReference>
<dbReference type="GO" id="GO:0005737">
    <property type="term" value="C:cytoplasm"/>
    <property type="evidence" value="ECO:0007669"/>
    <property type="project" value="TreeGrafter"/>
</dbReference>
<keyword evidence="2" id="KW-0328">Glycosyltransferase</keyword>
<feature type="domain" description="Macro" evidence="6">
    <location>
        <begin position="1"/>
        <end position="105"/>
    </location>
</feature>
<evidence type="ECO:0000256" key="2">
    <source>
        <dbReference type="ARBA" id="ARBA00022676"/>
    </source>
</evidence>
<dbReference type="GO" id="GO:0005634">
    <property type="term" value="C:nucleus"/>
    <property type="evidence" value="ECO:0007669"/>
    <property type="project" value="UniProtKB-SubCell"/>
</dbReference>
<keyword evidence="7" id="KW-1185">Reference proteome</keyword>
<name>A0A915I215_ROMCU</name>
<dbReference type="GO" id="GO:0003714">
    <property type="term" value="F:transcription corepressor activity"/>
    <property type="evidence" value="ECO:0007669"/>
    <property type="project" value="TreeGrafter"/>
</dbReference>
<feature type="domain" description="Macro" evidence="6">
    <location>
        <begin position="329"/>
        <end position="499"/>
    </location>
</feature>
<evidence type="ECO:0000256" key="5">
    <source>
        <dbReference type="ARBA" id="ARBA00023242"/>
    </source>
</evidence>
<dbReference type="Gene3D" id="3.40.220.10">
    <property type="entry name" value="Leucine Aminopeptidase, subunit E, domain 1"/>
    <property type="match status" value="3"/>
</dbReference>
<sequence>CFIRLFSRKVIHAVGPRYGNGRQNEEKLLRQVVVNSMQKANELGMRSIAVPAISTSIFGYPAQLAVPVIVDACLSFAHESLTEIRFVDVNMRTIDLLIAELKSFSGFKSISESTPKNIDVASTVTEDIKRFAPEVIIVESDDQVAQHLLFNGCKIEIVKDSIVNVAKDFDVIVNTTSNGIIGGGACSQAITGAAGQALIDDVGTNYPSGIGNADLAITVAGDLLCKKIFHICCNAWNIQTSPNQLRDKIFACLNAAKAENFKSIAFPAIGTGGLTFPVGEVAQLMINNVENWLENEPRPSSLEKIAIVIFPGDQKCVNAFDNEYCTRLKVSLKTVNIGKLVVEIVRGDLTQEATDVVVCPTDAELNLGYGQVCRAFTAAAGRNVLENLVYAMQHNEEDNIHILDVNQHTKLKSNHILFVNVTHKECNDDWLSMFDDIMTTVNDSDFKDISMPLIGAGNLGMKPGEVIGMMFQAFQKFSIDINGEPSLPIFRRRETYNVG</sequence>
<dbReference type="SUPFAM" id="SSF52949">
    <property type="entry name" value="Macro domain-like"/>
    <property type="match status" value="3"/>
</dbReference>
<keyword evidence="4" id="KW-0520">NAD</keyword>
<evidence type="ECO:0000256" key="1">
    <source>
        <dbReference type="ARBA" id="ARBA00004123"/>
    </source>
</evidence>
<dbReference type="GO" id="GO:0070212">
    <property type="term" value="P:protein poly-ADP-ribosylation"/>
    <property type="evidence" value="ECO:0007669"/>
    <property type="project" value="TreeGrafter"/>
</dbReference>
<dbReference type="GO" id="GO:1990404">
    <property type="term" value="F:NAD+-protein mono-ADP-ribosyltransferase activity"/>
    <property type="evidence" value="ECO:0007669"/>
    <property type="project" value="TreeGrafter"/>
</dbReference>
<dbReference type="AlphaFoldDB" id="A0A915I215"/>
<dbReference type="GO" id="GO:0010629">
    <property type="term" value="P:negative regulation of gene expression"/>
    <property type="evidence" value="ECO:0007669"/>
    <property type="project" value="TreeGrafter"/>
</dbReference>
<dbReference type="InterPro" id="IPR002589">
    <property type="entry name" value="Macro_dom"/>
</dbReference>
<evidence type="ECO:0000313" key="7">
    <source>
        <dbReference type="Proteomes" id="UP000887565"/>
    </source>
</evidence>
<evidence type="ECO:0000313" key="8">
    <source>
        <dbReference type="WBParaSite" id="nRc.2.0.1.t08178-RA"/>
    </source>
</evidence>
<reference evidence="8" key="1">
    <citation type="submission" date="2022-11" db="UniProtKB">
        <authorList>
            <consortium name="WormBaseParasite"/>
        </authorList>
    </citation>
    <scope>IDENTIFICATION</scope>
</reference>
<dbReference type="OMA" id="MINNVEN"/>
<dbReference type="SMART" id="SM00506">
    <property type="entry name" value="A1pp"/>
    <property type="match status" value="2"/>
</dbReference>
<dbReference type="PANTHER" id="PTHR14453">
    <property type="entry name" value="PARP/ZINC FINGER CCCH TYPE DOMAIN CONTAINING PROTEIN"/>
    <property type="match status" value="1"/>
</dbReference>
<accession>A0A915I215</accession>
<dbReference type="WBParaSite" id="nRc.2.0.1.t08178-RA">
    <property type="protein sequence ID" value="nRc.2.0.1.t08178-RA"/>
    <property type="gene ID" value="nRc.2.0.1.g08178"/>
</dbReference>
<dbReference type="InterPro" id="IPR043472">
    <property type="entry name" value="Macro_dom-like"/>
</dbReference>
<dbReference type="PANTHER" id="PTHR14453:SF102">
    <property type="entry name" value="PROTEIN MONO-ADP-RIBOSYLTRANSFERASE PARP14-LIKE"/>
    <property type="match status" value="1"/>
</dbReference>
<comment type="subcellular location">
    <subcellularLocation>
        <location evidence="1">Nucleus</location>
    </subcellularLocation>
</comment>
<evidence type="ECO:0000256" key="3">
    <source>
        <dbReference type="ARBA" id="ARBA00022679"/>
    </source>
</evidence>
<keyword evidence="3" id="KW-0808">Transferase</keyword>
<dbReference type="InterPro" id="IPR052056">
    <property type="entry name" value="Mono-ARTD/PARP"/>
</dbReference>
<proteinExistence type="predicted"/>
<evidence type="ECO:0000259" key="6">
    <source>
        <dbReference type="PROSITE" id="PS51154"/>
    </source>
</evidence>
<evidence type="ECO:0000256" key="4">
    <source>
        <dbReference type="ARBA" id="ARBA00023027"/>
    </source>
</evidence>
<dbReference type="GO" id="GO:0003950">
    <property type="term" value="F:NAD+ poly-ADP-ribosyltransferase activity"/>
    <property type="evidence" value="ECO:0007669"/>
    <property type="project" value="TreeGrafter"/>
</dbReference>
<keyword evidence="5" id="KW-0539">Nucleus</keyword>
<dbReference type="Pfam" id="PF01661">
    <property type="entry name" value="Macro"/>
    <property type="match status" value="2"/>
</dbReference>
<protein>
    <submittedName>
        <fullName evidence="8">Macro domain-containing protein</fullName>
    </submittedName>
</protein>
<organism evidence="7 8">
    <name type="scientific">Romanomermis culicivorax</name>
    <name type="common">Nematode worm</name>
    <dbReference type="NCBI Taxonomy" id="13658"/>
    <lineage>
        <taxon>Eukaryota</taxon>
        <taxon>Metazoa</taxon>
        <taxon>Ecdysozoa</taxon>
        <taxon>Nematoda</taxon>
        <taxon>Enoplea</taxon>
        <taxon>Dorylaimia</taxon>
        <taxon>Mermithida</taxon>
        <taxon>Mermithoidea</taxon>
        <taxon>Mermithidae</taxon>
        <taxon>Romanomermis</taxon>
    </lineage>
</organism>